<evidence type="ECO:0000313" key="2">
    <source>
        <dbReference type="EMBL" id="EED89159.1"/>
    </source>
</evidence>
<evidence type="ECO:0000313" key="3">
    <source>
        <dbReference type="Proteomes" id="UP000001449"/>
    </source>
</evidence>
<reference evidence="2 3" key="1">
    <citation type="journal article" date="2004" name="Science">
        <title>The genome of the diatom Thalassiosira pseudonana: ecology, evolution, and metabolism.</title>
        <authorList>
            <person name="Armbrust E.V."/>
            <person name="Berges J.A."/>
            <person name="Bowler C."/>
            <person name="Green B.R."/>
            <person name="Martinez D."/>
            <person name="Putnam N.H."/>
            <person name="Zhou S."/>
            <person name="Allen A.E."/>
            <person name="Apt K.E."/>
            <person name="Bechner M."/>
            <person name="Brzezinski M.A."/>
            <person name="Chaal B.K."/>
            <person name="Chiovitti A."/>
            <person name="Davis A.K."/>
            <person name="Demarest M.S."/>
            <person name="Detter J.C."/>
            <person name="Glavina T."/>
            <person name="Goodstein D."/>
            <person name="Hadi M.Z."/>
            <person name="Hellsten U."/>
            <person name="Hildebrand M."/>
            <person name="Jenkins B.D."/>
            <person name="Jurka J."/>
            <person name="Kapitonov V.V."/>
            <person name="Kroger N."/>
            <person name="Lau W.W."/>
            <person name="Lane T.W."/>
            <person name="Larimer F.W."/>
            <person name="Lippmeier J.C."/>
            <person name="Lucas S."/>
            <person name="Medina M."/>
            <person name="Montsant A."/>
            <person name="Obornik M."/>
            <person name="Parker M.S."/>
            <person name="Palenik B."/>
            <person name="Pazour G.J."/>
            <person name="Richardson P.M."/>
            <person name="Rynearson T.A."/>
            <person name="Saito M.A."/>
            <person name="Schwartz D.C."/>
            <person name="Thamatrakoln K."/>
            <person name="Valentin K."/>
            <person name="Vardi A."/>
            <person name="Wilkerson F.P."/>
            <person name="Rokhsar D.S."/>
        </authorList>
    </citation>
    <scope>NUCLEOTIDE SEQUENCE [LARGE SCALE GENOMIC DNA]</scope>
    <source>
        <strain evidence="2 3">CCMP1335</strain>
    </source>
</reference>
<sequence length="172" mass="18416">MFDQYFHESLKECCKAVFGTTTCEYDDICATSPPSPTYGDTRNFSTISCSCFYDHHSGSFTSSVDLRREKGKSHSFIAPQSPAPSPKPSPFPSVPIITPNPTEEKILTPQPSSPSPTTEAPVSPAPTISTPFPVVTIITPIPTEAPVTPRPSFFPTASPSFGSTPTVSDLVC</sequence>
<keyword evidence="2" id="KW-0418">Kinase</keyword>
<dbReference type="KEGG" id="tps:THAPSDRAFT_264048"/>
<name>B8CBN2_THAPS</name>
<reference evidence="2 3" key="2">
    <citation type="journal article" date="2008" name="Nature">
        <title>The Phaeodactylum genome reveals the evolutionary history of diatom genomes.</title>
        <authorList>
            <person name="Bowler C."/>
            <person name="Allen A.E."/>
            <person name="Badger J.H."/>
            <person name="Grimwood J."/>
            <person name="Jabbari K."/>
            <person name="Kuo A."/>
            <person name="Maheswari U."/>
            <person name="Martens C."/>
            <person name="Maumus F."/>
            <person name="Otillar R.P."/>
            <person name="Rayko E."/>
            <person name="Salamov A."/>
            <person name="Vandepoele K."/>
            <person name="Beszteri B."/>
            <person name="Gruber A."/>
            <person name="Heijde M."/>
            <person name="Katinka M."/>
            <person name="Mock T."/>
            <person name="Valentin K."/>
            <person name="Verret F."/>
            <person name="Berges J.A."/>
            <person name="Brownlee C."/>
            <person name="Cadoret J.P."/>
            <person name="Chiovitti A."/>
            <person name="Choi C.J."/>
            <person name="Coesel S."/>
            <person name="De Martino A."/>
            <person name="Detter J.C."/>
            <person name="Durkin C."/>
            <person name="Falciatore A."/>
            <person name="Fournet J."/>
            <person name="Haruta M."/>
            <person name="Huysman M.J."/>
            <person name="Jenkins B.D."/>
            <person name="Jiroutova K."/>
            <person name="Jorgensen R.E."/>
            <person name="Joubert Y."/>
            <person name="Kaplan A."/>
            <person name="Kroger N."/>
            <person name="Kroth P.G."/>
            <person name="La Roche J."/>
            <person name="Lindquist E."/>
            <person name="Lommer M."/>
            <person name="Martin-Jezequel V."/>
            <person name="Lopez P.J."/>
            <person name="Lucas S."/>
            <person name="Mangogna M."/>
            <person name="McGinnis K."/>
            <person name="Medlin L.K."/>
            <person name="Montsant A."/>
            <person name="Oudot-Le Secq M.P."/>
            <person name="Napoli C."/>
            <person name="Obornik M."/>
            <person name="Parker M.S."/>
            <person name="Petit J.L."/>
            <person name="Porcel B.M."/>
            <person name="Poulsen N."/>
            <person name="Robison M."/>
            <person name="Rychlewski L."/>
            <person name="Rynearson T.A."/>
            <person name="Schmutz J."/>
            <person name="Shapiro H."/>
            <person name="Siaut M."/>
            <person name="Stanley M."/>
            <person name="Sussman M.R."/>
            <person name="Taylor A.R."/>
            <person name="Vardi A."/>
            <person name="von Dassow P."/>
            <person name="Vyverman W."/>
            <person name="Willis A."/>
            <person name="Wyrwicz L.S."/>
            <person name="Rokhsar D.S."/>
            <person name="Weissenbach J."/>
            <person name="Armbrust E.V."/>
            <person name="Green B.R."/>
            <person name="Van de Peer Y."/>
            <person name="Grigoriev I.V."/>
        </authorList>
    </citation>
    <scope>NUCLEOTIDE SEQUENCE [LARGE SCALE GENOMIC DNA]</scope>
    <source>
        <strain evidence="2 3">CCMP1335</strain>
    </source>
</reference>
<dbReference type="InParanoid" id="B8CBN2"/>
<accession>B8CBN2</accession>
<feature type="region of interest" description="Disordered" evidence="1">
    <location>
        <begin position="71"/>
        <end position="130"/>
    </location>
</feature>
<dbReference type="EC" id="2.7.1.-" evidence="2"/>
<feature type="non-terminal residue" evidence="2">
    <location>
        <position position="172"/>
    </location>
</feature>
<dbReference type="RefSeq" id="XP_002293423.1">
    <property type="nucleotide sequence ID" value="XM_002293387.1"/>
</dbReference>
<dbReference type="AlphaFoldDB" id="B8CBN2"/>
<feature type="compositionally biased region" description="Polar residues" evidence="1">
    <location>
        <begin position="155"/>
        <end position="172"/>
    </location>
</feature>
<dbReference type="GO" id="GO:0016301">
    <property type="term" value="F:kinase activity"/>
    <property type="evidence" value="ECO:0007669"/>
    <property type="project" value="UniProtKB-KW"/>
</dbReference>
<protein>
    <submittedName>
        <fullName evidence="2">Proline rich protein kinase like protein</fullName>
        <ecNumber evidence="2">2.7.1.-</ecNumber>
    </submittedName>
</protein>
<dbReference type="HOGENOM" id="CLU_1558377_0_0_1"/>
<keyword evidence="3" id="KW-1185">Reference proteome</keyword>
<feature type="region of interest" description="Disordered" evidence="1">
    <location>
        <begin position="145"/>
        <end position="172"/>
    </location>
</feature>
<feature type="compositionally biased region" description="Low complexity" evidence="1">
    <location>
        <begin position="115"/>
        <end position="130"/>
    </location>
</feature>
<dbReference type="PaxDb" id="35128-Thaps264048"/>
<evidence type="ECO:0000256" key="1">
    <source>
        <dbReference type="SAM" id="MobiDB-lite"/>
    </source>
</evidence>
<organism evidence="2 3">
    <name type="scientific">Thalassiosira pseudonana</name>
    <name type="common">Marine diatom</name>
    <name type="synonym">Cyclotella nana</name>
    <dbReference type="NCBI Taxonomy" id="35128"/>
    <lineage>
        <taxon>Eukaryota</taxon>
        <taxon>Sar</taxon>
        <taxon>Stramenopiles</taxon>
        <taxon>Ochrophyta</taxon>
        <taxon>Bacillariophyta</taxon>
        <taxon>Coscinodiscophyceae</taxon>
        <taxon>Thalassiosirophycidae</taxon>
        <taxon>Thalassiosirales</taxon>
        <taxon>Thalassiosiraceae</taxon>
        <taxon>Thalassiosira</taxon>
    </lineage>
</organism>
<feature type="compositionally biased region" description="Pro residues" evidence="1">
    <location>
        <begin position="81"/>
        <end position="93"/>
    </location>
</feature>
<proteinExistence type="predicted"/>
<dbReference type="EMBL" id="CM000648">
    <property type="protein sequence ID" value="EED89159.1"/>
    <property type="molecule type" value="Genomic_DNA"/>
</dbReference>
<keyword evidence="2" id="KW-0808">Transferase</keyword>
<dbReference type="Proteomes" id="UP000001449">
    <property type="component" value="Chromosome 13"/>
</dbReference>
<dbReference type="GeneID" id="7446971"/>
<gene>
    <name evidence="2" type="ORF">THAPSDRAFT_264048</name>
</gene>